<dbReference type="SUPFAM" id="SSF52833">
    <property type="entry name" value="Thioredoxin-like"/>
    <property type="match status" value="1"/>
</dbReference>
<dbReference type="GO" id="GO:0016034">
    <property type="term" value="F:maleylacetoacetate isomerase activity"/>
    <property type="evidence" value="ECO:0007669"/>
    <property type="project" value="UniProtKB-EC"/>
</dbReference>
<proteinExistence type="inferred from homology"/>
<dbReference type="EC" id="5.2.1.2" evidence="4"/>
<sequence>MRLHAYFRSSTSYRVRIGLNLKGLDYEIVPVDIVAGEQRQDVYRGKNPYAGVPALEVDGRVYAQSMPILEWLDERYPEPAFLPGDADRRFAVRELAYAIATELHGPLNSPVLKYLETEFDQDQEGVRRWYHHWLAKTLGGVEARLAELGVGDFFGEAPGLFECVLIPQLYNARRFGFDLSAMPWMHRIESACLELPAFIRAHPDNQPDAR</sequence>
<dbReference type="EMBL" id="JBBHJZ010000001">
    <property type="protein sequence ID" value="MEJ5975117.1"/>
    <property type="molecule type" value="Genomic_DNA"/>
</dbReference>
<dbReference type="InterPro" id="IPR036249">
    <property type="entry name" value="Thioredoxin-like_sf"/>
</dbReference>
<evidence type="ECO:0000256" key="1">
    <source>
        <dbReference type="ARBA" id="ARBA00010007"/>
    </source>
</evidence>
<dbReference type="Gene3D" id="1.20.1050.10">
    <property type="match status" value="1"/>
</dbReference>
<keyword evidence="5" id="KW-1185">Reference proteome</keyword>
<dbReference type="Proteomes" id="UP001361239">
    <property type="component" value="Unassembled WGS sequence"/>
</dbReference>
<dbReference type="InterPro" id="IPR005955">
    <property type="entry name" value="GST_Zeta"/>
</dbReference>
<evidence type="ECO:0000313" key="5">
    <source>
        <dbReference type="Proteomes" id="UP001361239"/>
    </source>
</evidence>
<dbReference type="PANTHER" id="PTHR42673:SF4">
    <property type="entry name" value="MALEYLACETOACETATE ISOMERASE"/>
    <property type="match status" value="1"/>
</dbReference>
<dbReference type="Pfam" id="PF13409">
    <property type="entry name" value="GST_N_2"/>
    <property type="match status" value="1"/>
</dbReference>
<feature type="domain" description="GST N-terminal" evidence="2">
    <location>
        <begin position="1"/>
        <end position="80"/>
    </location>
</feature>
<dbReference type="RefSeq" id="WP_339585086.1">
    <property type="nucleotide sequence ID" value="NZ_JBBHJZ010000001.1"/>
</dbReference>
<dbReference type="SFLD" id="SFLDG00358">
    <property type="entry name" value="Main_(cytGST)"/>
    <property type="match status" value="1"/>
</dbReference>
<name>A0ABU8RQ55_9SPHN</name>
<dbReference type="InterPro" id="IPR004045">
    <property type="entry name" value="Glutathione_S-Trfase_N"/>
</dbReference>
<evidence type="ECO:0000259" key="3">
    <source>
        <dbReference type="PROSITE" id="PS50405"/>
    </source>
</evidence>
<feature type="domain" description="GST C-terminal" evidence="3">
    <location>
        <begin position="85"/>
        <end position="210"/>
    </location>
</feature>
<dbReference type="PROSITE" id="PS50405">
    <property type="entry name" value="GST_CTER"/>
    <property type="match status" value="1"/>
</dbReference>
<dbReference type="InterPro" id="IPR034333">
    <property type="entry name" value="GST_Zeta_N"/>
</dbReference>
<dbReference type="SUPFAM" id="SSF47616">
    <property type="entry name" value="GST C-terminal domain-like"/>
    <property type="match status" value="1"/>
</dbReference>
<organism evidence="4 5">
    <name type="scientific">Novosphingobium anseongense</name>
    <dbReference type="NCBI Taxonomy" id="3133436"/>
    <lineage>
        <taxon>Bacteria</taxon>
        <taxon>Pseudomonadati</taxon>
        <taxon>Pseudomonadota</taxon>
        <taxon>Alphaproteobacteria</taxon>
        <taxon>Sphingomonadales</taxon>
        <taxon>Sphingomonadaceae</taxon>
        <taxon>Novosphingobium</taxon>
    </lineage>
</organism>
<reference evidence="4 5" key="1">
    <citation type="submission" date="2024-03" db="EMBL/GenBank/DDBJ databases">
        <authorList>
            <person name="Jo J.-H."/>
        </authorList>
    </citation>
    <scope>NUCLEOTIDE SEQUENCE [LARGE SCALE GENOMIC DNA]</scope>
    <source>
        <strain evidence="4 5">PS1R-30</strain>
    </source>
</reference>
<accession>A0ABU8RQ55</accession>
<protein>
    <submittedName>
        <fullName evidence="4">Maleylacetoacetate isomerase</fullName>
        <ecNumber evidence="4">5.2.1.2</ecNumber>
    </submittedName>
</protein>
<gene>
    <name evidence="4" type="primary">maiA</name>
    <name evidence="4" type="ORF">WG901_00590</name>
</gene>
<dbReference type="Gene3D" id="3.40.30.10">
    <property type="entry name" value="Glutaredoxin"/>
    <property type="match status" value="1"/>
</dbReference>
<evidence type="ECO:0000313" key="4">
    <source>
        <dbReference type="EMBL" id="MEJ5975117.1"/>
    </source>
</evidence>
<dbReference type="PANTHER" id="PTHR42673">
    <property type="entry name" value="MALEYLACETOACETATE ISOMERASE"/>
    <property type="match status" value="1"/>
</dbReference>
<dbReference type="InterPro" id="IPR010987">
    <property type="entry name" value="Glutathione-S-Trfase_C-like"/>
</dbReference>
<comment type="caution">
    <text evidence="4">The sequence shown here is derived from an EMBL/GenBank/DDBJ whole genome shotgun (WGS) entry which is preliminary data.</text>
</comment>
<dbReference type="CDD" id="cd03042">
    <property type="entry name" value="GST_N_Zeta"/>
    <property type="match status" value="1"/>
</dbReference>
<dbReference type="SFLD" id="SFLDS00019">
    <property type="entry name" value="Glutathione_Transferase_(cytos"/>
    <property type="match status" value="1"/>
</dbReference>
<evidence type="ECO:0000259" key="2">
    <source>
        <dbReference type="PROSITE" id="PS50404"/>
    </source>
</evidence>
<dbReference type="PROSITE" id="PS50404">
    <property type="entry name" value="GST_NTER"/>
    <property type="match status" value="1"/>
</dbReference>
<dbReference type="NCBIfam" id="TIGR01262">
    <property type="entry name" value="maiA"/>
    <property type="match status" value="1"/>
</dbReference>
<dbReference type="InterPro" id="IPR040079">
    <property type="entry name" value="Glutathione_S-Trfase"/>
</dbReference>
<comment type="similarity">
    <text evidence="1">Belongs to the GST superfamily. Zeta family.</text>
</comment>
<keyword evidence="4" id="KW-0413">Isomerase</keyword>
<dbReference type="InterPro" id="IPR036282">
    <property type="entry name" value="Glutathione-S-Trfase_C_sf"/>
</dbReference>